<name>A0A0D7AD98_9AGAR</name>
<evidence type="ECO:0000259" key="2">
    <source>
        <dbReference type="Pfam" id="PF20152"/>
    </source>
</evidence>
<evidence type="ECO:0000313" key="3">
    <source>
        <dbReference type="EMBL" id="KIY48680.1"/>
    </source>
</evidence>
<gene>
    <name evidence="3" type="ORF">FISHEDRAFT_73423</name>
</gene>
<evidence type="ECO:0000313" key="4">
    <source>
        <dbReference type="Proteomes" id="UP000054144"/>
    </source>
</evidence>
<feature type="transmembrane region" description="Helical" evidence="1">
    <location>
        <begin position="55"/>
        <end position="80"/>
    </location>
</feature>
<dbReference type="OrthoDB" id="3263055at2759"/>
<keyword evidence="1" id="KW-1133">Transmembrane helix</keyword>
<accession>A0A0D7AD98</accession>
<keyword evidence="4" id="KW-1185">Reference proteome</keyword>
<keyword evidence="1" id="KW-0472">Membrane</keyword>
<feature type="domain" description="DUF6534" evidence="2">
    <location>
        <begin position="26"/>
        <end position="113"/>
    </location>
</feature>
<keyword evidence="1" id="KW-0812">Transmembrane</keyword>
<dbReference type="PANTHER" id="PTHR40465:SF1">
    <property type="entry name" value="DUF6534 DOMAIN-CONTAINING PROTEIN"/>
    <property type="match status" value="1"/>
</dbReference>
<sequence length="180" mass="19901">MARLKIVLLADLIELQTMSTVTNSLAAVTDIVISIVMILLLHVSKTGFKRSTDMINRLIIFTFNTGLPTSVCAIVAVVAINALSSTFVYIFFFILMGRFYTNSLLVTLNSRAYIRGMDTGGGSDSFSLTVPSSSRRPHGATTHQDPIAIRIETTRQRDHGYTPHIQDQDLKDNFEMSVAK</sequence>
<feature type="transmembrane region" description="Helical" evidence="1">
    <location>
        <begin position="86"/>
        <end position="108"/>
    </location>
</feature>
<dbReference type="PANTHER" id="PTHR40465">
    <property type="entry name" value="CHROMOSOME 1, WHOLE GENOME SHOTGUN SEQUENCE"/>
    <property type="match status" value="1"/>
</dbReference>
<proteinExistence type="predicted"/>
<organism evidence="3 4">
    <name type="scientific">Fistulina hepatica ATCC 64428</name>
    <dbReference type="NCBI Taxonomy" id="1128425"/>
    <lineage>
        <taxon>Eukaryota</taxon>
        <taxon>Fungi</taxon>
        <taxon>Dikarya</taxon>
        <taxon>Basidiomycota</taxon>
        <taxon>Agaricomycotina</taxon>
        <taxon>Agaricomycetes</taxon>
        <taxon>Agaricomycetidae</taxon>
        <taxon>Agaricales</taxon>
        <taxon>Fistulinaceae</taxon>
        <taxon>Fistulina</taxon>
    </lineage>
</organism>
<dbReference type="EMBL" id="KN881823">
    <property type="protein sequence ID" value="KIY48680.1"/>
    <property type="molecule type" value="Genomic_DNA"/>
</dbReference>
<dbReference type="Pfam" id="PF20152">
    <property type="entry name" value="DUF6534"/>
    <property type="match status" value="1"/>
</dbReference>
<dbReference type="InterPro" id="IPR045339">
    <property type="entry name" value="DUF6534"/>
</dbReference>
<dbReference type="AlphaFoldDB" id="A0A0D7AD98"/>
<reference evidence="3 4" key="1">
    <citation type="journal article" date="2015" name="Fungal Genet. Biol.">
        <title>Evolution of novel wood decay mechanisms in Agaricales revealed by the genome sequences of Fistulina hepatica and Cylindrobasidium torrendii.</title>
        <authorList>
            <person name="Floudas D."/>
            <person name="Held B.W."/>
            <person name="Riley R."/>
            <person name="Nagy L.G."/>
            <person name="Koehler G."/>
            <person name="Ransdell A.S."/>
            <person name="Younus H."/>
            <person name="Chow J."/>
            <person name="Chiniquy J."/>
            <person name="Lipzen A."/>
            <person name="Tritt A."/>
            <person name="Sun H."/>
            <person name="Haridas S."/>
            <person name="LaButti K."/>
            <person name="Ohm R.A."/>
            <person name="Kues U."/>
            <person name="Blanchette R.A."/>
            <person name="Grigoriev I.V."/>
            <person name="Minto R.E."/>
            <person name="Hibbett D.S."/>
        </authorList>
    </citation>
    <scope>NUCLEOTIDE SEQUENCE [LARGE SCALE GENOMIC DNA]</scope>
    <source>
        <strain evidence="3 4">ATCC 64428</strain>
    </source>
</reference>
<protein>
    <recommendedName>
        <fullName evidence="2">DUF6534 domain-containing protein</fullName>
    </recommendedName>
</protein>
<evidence type="ECO:0000256" key="1">
    <source>
        <dbReference type="SAM" id="Phobius"/>
    </source>
</evidence>
<dbReference type="Proteomes" id="UP000054144">
    <property type="component" value="Unassembled WGS sequence"/>
</dbReference>
<feature type="transmembrane region" description="Helical" evidence="1">
    <location>
        <begin position="24"/>
        <end position="43"/>
    </location>
</feature>